<feature type="region of interest" description="Disordered" evidence="4">
    <location>
        <begin position="237"/>
        <end position="315"/>
    </location>
</feature>
<protein>
    <recommendedName>
        <fullName evidence="3">Alpha-tubulin N-acetyltransferase</fullName>
        <shortName evidence="3">Alpha-TAT</shortName>
        <shortName evidence="3">TAT</shortName>
        <ecNumber evidence="3">2.3.1.108</ecNumber>
    </recommendedName>
    <alternativeName>
        <fullName evidence="3">Acetyltransferase mec-17 homolog</fullName>
    </alternativeName>
</protein>
<dbReference type="EC" id="2.3.1.108" evidence="3"/>
<keyword evidence="7" id="KW-1185">Reference proteome</keyword>
<feature type="compositionally biased region" description="Polar residues" evidence="4">
    <location>
        <begin position="291"/>
        <end position="304"/>
    </location>
</feature>
<feature type="binding site" evidence="3">
    <location>
        <begin position="122"/>
        <end position="135"/>
    </location>
    <ligand>
        <name>acetyl-CoA</name>
        <dbReference type="ChEBI" id="CHEBI:57288"/>
    </ligand>
</feature>
<gene>
    <name evidence="6" type="ORF">KC19_9G051500</name>
</gene>
<evidence type="ECO:0000256" key="4">
    <source>
        <dbReference type="SAM" id="MobiDB-lite"/>
    </source>
</evidence>
<feature type="compositionally biased region" description="Basic and acidic residues" evidence="4">
    <location>
        <begin position="341"/>
        <end position="350"/>
    </location>
</feature>
<accession>A0A8T0GWH8</accession>
<dbReference type="InterPro" id="IPR007965">
    <property type="entry name" value="GNAT_ATAT"/>
</dbReference>
<feature type="domain" description="N-acetyltransferase" evidence="5">
    <location>
        <begin position="2"/>
        <end position="188"/>
    </location>
</feature>
<dbReference type="Gene3D" id="3.40.630.30">
    <property type="match status" value="1"/>
</dbReference>
<dbReference type="GO" id="GO:0019799">
    <property type="term" value="F:tubulin N-acetyltransferase activity"/>
    <property type="evidence" value="ECO:0007669"/>
    <property type="project" value="UniProtKB-UniRule"/>
</dbReference>
<sequence>MVEFFCNIPSLKSLTGEVSKVTAWNSYQLMNLMRSKEGEEMQLIINHMGELSGTAQRLRGPITSVERLLQSFQKIYLLTSSIQGRPGHILAQGILKVGQKRLFIRKNGVQLVEMSPLCVLDFYVHESCQRQGLGHMMFEFMLEQEKKRPCQLGYDKPSNKLLSFMAKHYNLKNYNSQANQFVVYNDYFEDAKNEALREKENCSKEPNIMADIGTTLRKEKVIHGRRAYNNQVMQAVDADEQPNFSRPDSRSCLASADERPPSLPSLPQPSFHRGRRNNWQLRQDHSEKATLDSSRNCSDSTRCSPKSPMKAGLPLRDAYRRELNEQGKILQQRRASNSQTEPRKCHETCHRPAGLKSCNEPPRTPPQFSVIGEEERVRIQSLCSPSLAQKMNVTDPTHHLPHFLKPLKPRLGTKPISNKPLSKEPPPPYPFWSEAKAVSSSQHWQEHHPVDYRRSRACC</sequence>
<evidence type="ECO:0000313" key="7">
    <source>
        <dbReference type="Proteomes" id="UP000822688"/>
    </source>
</evidence>
<feature type="binding site" evidence="3">
    <location>
        <begin position="158"/>
        <end position="167"/>
    </location>
    <ligand>
        <name>acetyl-CoA</name>
        <dbReference type="ChEBI" id="CHEBI:57288"/>
    </ligand>
</feature>
<dbReference type="PROSITE" id="PS51730">
    <property type="entry name" value="GNAT_ATAT"/>
    <property type="match status" value="1"/>
</dbReference>
<feature type="region of interest" description="Disordered" evidence="4">
    <location>
        <begin position="401"/>
        <end position="428"/>
    </location>
</feature>
<dbReference type="InterPro" id="IPR038746">
    <property type="entry name" value="Atat"/>
</dbReference>
<dbReference type="GO" id="GO:0005874">
    <property type="term" value="C:microtubule"/>
    <property type="evidence" value="ECO:0007669"/>
    <property type="project" value="InterPro"/>
</dbReference>
<comment type="caution">
    <text evidence="6">The sequence shown here is derived from an EMBL/GenBank/DDBJ whole genome shotgun (WGS) entry which is preliminary data.</text>
</comment>
<organism evidence="6 7">
    <name type="scientific">Ceratodon purpureus</name>
    <name type="common">Fire moss</name>
    <name type="synonym">Dicranum purpureum</name>
    <dbReference type="NCBI Taxonomy" id="3225"/>
    <lineage>
        <taxon>Eukaryota</taxon>
        <taxon>Viridiplantae</taxon>
        <taxon>Streptophyta</taxon>
        <taxon>Embryophyta</taxon>
        <taxon>Bryophyta</taxon>
        <taxon>Bryophytina</taxon>
        <taxon>Bryopsida</taxon>
        <taxon>Dicranidae</taxon>
        <taxon>Pseudoditrichales</taxon>
        <taxon>Ditrichaceae</taxon>
        <taxon>Ceratodon</taxon>
    </lineage>
</organism>
<reference evidence="6" key="1">
    <citation type="submission" date="2020-06" db="EMBL/GenBank/DDBJ databases">
        <title>WGS assembly of Ceratodon purpureus strain R40.</title>
        <authorList>
            <person name="Carey S.B."/>
            <person name="Jenkins J."/>
            <person name="Shu S."/>
            <person name="Lovell J.T."/>
            <person name="Sreedasyam A."/>
            <person name="Maumus F."/>
            <person name="Tiley G.P."/>
            <person name="Fernandez-Pozo N."/>
            <person name="Barry K."/>
            <person name="Chen C."/>
            <person name="Wang M."/>
            <person name="Lipzen A."/>
            <person name="Daum C."/>
            <person name="Saski C.A."/>
            <person name="Payton A.C."/>
            <person name="Mcbreen J.C."/>
            <person name="Conrad R.E."/>
            <person name="Kollar L.M."/>
            <person name="Olsson S."/>
            <person name="Huttunen S."/>
            <person name="Landis J.B."/>
            <person name="Wickett N.J."/>
            <person name="Johnson M.G."/>
            <person name="Rensing S.A."/>
            <person name="Grimwood J."/>
            <person name="Schmutz J."/>
            <person name="Mcdaniel S.F."/>
        </authorList>
    </citation>
    <scope>NUCLEOTIDE SEQUENCE</scope>
    <source>
        <strain evidence="6">R40</strain>
    </source>
</reference>
<dbReference type="PANTHER" id="PTHR12327:SF0">
    <property type="entry name" value="ALPHA-TUBULIN N-ACETYLTRANSFERASE 1"/>
    <property type="match status" value="1"/>
</dbReference>
<dbReference type="AlphaFoldDB" id="A0A8T0GWH8"/>
<dbReference type="HAMAP" id="MF_03130">
    <property type="entry name" value="mec17"/>
    <property type="match status" value="1"/>
</dbReference>
<dbReference type="Proteomes" id="UP000822688">
    <property type="component" value="Chromosome 9"/>
</dbReference>
<proteinExistence type="inferred from homology"/>
<evidence type="ECO:0000256" key="3">
    <source>
        <dbReference type="HAMAP-Rule" id="MF_03130"/>
    </source>
</evidence>
<comment type="catalytic activity">
    <reaction evidence="3">
        <text>L-lysyl-[alpha-tubulin] + acetyl-CoA = N(6)-acetyl-L-lysyl-[alpha-tubulin] + CoA + H(+)</text>
        <dbReference type="Rhea" id="RHEA:15277"/>
        <dbReference type="Rhea" id="RHEA-COMP:11278"/>
        <dbReference type="Rhea" id="RHEA-COMP:11279"/>
        <dbReference type="ChEBI" id="CHEBI:15378"/>
        <dbReference type="ChEBI" id="CHEBI:29969"/>
        <dbReference type="ChEBI" id="CHEBI:57287"/>
        <dbReference type="ChEBI" id="CHEBI:57288"/>
        <dbReference type="ChEBI" id="CHEBI:61930"/>
        <dbReference type="EC" id="2.3.1.108"/>
    </reaction>
</comment>
<dbReference type="CDD" id="cd04301">
    <property type="entry name" value="NAT_SF"/>
    <property type="match status" value="1"/>
</dbReference>
<dbReference type="PANTHER" id="PTHR12327">
    <property type="entry name" value="ALPHA-TUBULIN N-ACETYLTRANSFERASE 1"/>
    <property type="match status" value="1"/>
</dbReference>
<dbReference type="GO" id="GO:0070507">
    <property type="term" value="P:regulation of microtubule cytoskeleton organization"/>
    <property type="evidence" value="ECO:0007669"/>
    <property type="project" value="UniProtKB-UniRule"/>
</dbReference>
<feature type="site" description="Crucial for catalytic activity" evidence="3">
    <location>
        <position position="56"/>
    </location>
</feature>
<evidence type="ECO:0000256" key="2">
    <source>
        <dbReference type="ARBA" id="ARBA00023315"/>
    </source>
</evidence>
<keyword evidence="2 3" id="KW-0012">Acyltransferase</keyword>
<dbReference type="Pfam" id="PF05301">
    <property type="entry name" value="Acetyltransf_16"/>
    <property type="match status" value="1"/>
</dbReference>
<comment type="similarity">
    <text evidence="3">Belongs to the acetyltransferase ATAT1 family.</text>
</comment>
<feature type="region of interest" description="Disordered" evidence="4">
    <location>
        <begin position="330"/>
        <end position="363"/>
    </location>
</feature>
<comment type="function">
    <text evidence="3">Specifically acetylates 'Lys-40' in alpha-tubulin on the lumenal side of microtubules. Promotes microtubule destabilization and accelerates microtubule dynamics; this activity may be independent of acetylation activity. Acetylates alpha-tubulin with a slow enzymatic rate, due to a catalytic site that is not optimized for acetyl transfer. Enters the microtubule through each end and diffuses quickly throughout the lumen of microtubules. Acetylates only long/old microtubules because of its slow acetylation rate since it does not have time to act on dynamically unstable microtubules before the enzyme is released.</text>
</comment>
<dbReference type="EMBL" id="CM026430">
    <property type="protein sequence ID" value="KAG0561282.1"/>
    <property type="molecule type" value="Genomic_DNA"/>
</dbReference>
<evidence type="ECO:0000259" key="5">
    <source>
        <dbReference type="PROSITE" id="PS51730"/>
    </source>
</evidence>
<evidence type="ECO:0000313" key="6">
    <source>
        <dbReference type="EMBL" id="KAG0561282.1"/>
    </source>
</evidence>
<keyword evidence="1 3" id="KW-0808">Transferase</keyword>
<name>A0A8T0GWH8_CERPU</name>
<evidence type="ECO:0000256" key="1">
    <source>
        <dbReference type="ARBA" id="ARBA00022679"/>
    </source>
</evidence>